<evidence type="ECO:0000256" key="1">
    <source>
        <dbReference type="ARBA" id="ARBA00009437"/>
    </source>
</evidence>
<dbReference type="InterPro" id="IPR005119">
    <property type="entry name" value="LysR_subst-bd"/>
</dbReference>
<reference evidence="6 7" key="1">
    <citation type="submission" date="2020-07" db="EMBL/GenBank/DDBJ databases">
        <title>Characterization and genome sequencing of isolate MD1, a novel member within the family Lachnospiraceae.</title>
        <authorList>
            <person name="Rettenmaier R."/>
            <person name="Di Bello L."/>
            <person name="Zinser C."/>
            <person name="Scheitz K."/>
            <person name="Liebl W."/>
            <person name="Zverlov V."/>
        </authorList>
    </citation>
    <scope>NUCLEOTIDE SEQUENCE [LARGE SCALE GENOMIC DNA]</scope>
    <source>
        <strain evidence="6 7">MD1</strain>
    </source>
</reference>
<dbReference type="Pfam" id="PF03466">
    <property type="entry name" value="LysR_substrate"/>
    <property type="match status" value="1"/>
</dbReference>
<protein>
    <submittedName>
        <fullName evidence="6">LysR family transcriptional regulator</fullName>
    </submittedName>
</protein>
<comment type="similarity">
    <text evidence="1">Belongs to the LysR transcriptional regulatory family.</text>
</comment>
<feature type="domain" description="HTH lysR-type" evidence="5">
    <location>
        <begin position="1"/>
        <end position="58"/>
    </location>
</feature>
<dbReference type="Gene3D" id="3.40.190.290">
    <property type="match status" value="1"/>
</dbReference>
<dbReference type="InterPro" id="IPR000847">
    <property type="entry name" value="LysR_HTH_N"/>
</dbReference>
<evidence type="ECO:0000256" key="3">
    <source>
        <dbReference type="ARBA" id="ARBA00023125"/>
    </source>
</evidence>
<dbReference type="EMBL" id="JACEGA010000001">
    <property type="protein sequence ID" value="MBB2181455.1"/>
    <property type="molecule type" value="Genomic_DNA"/>
</dbReference>
<dbReference type="PROSITE" id="PS50931">
    <property type="entry name" value="HTH_LYSR"/>
    <property type="match status" value="1"/>
</dbReference>
<dbReference type="GO" id="GO:0000976">
    <property type="term" value="F:transcription cis-regulatory region binding"/>
    <property type="evidence" value="ECO:0007669"/>
    <property type="project" value="TreeGrafter"/>
</dbReference>
<accession>A0A839JUU8</accession>
<keyword evidence="3" id="KW-0238">DNA-binding</keyword>
<evidence type="ECO:0000256" key="2">
    <source>
        <dbReference type="ARBA" id="ARBA00023015"/>
    </source>
</evidence>
<proteinExistence type="inferred from homology"/>
<dbReference type="AlphaFoldDB" id="A0A839JUU8"/>
<evidence type="ECO:0000256" key="4">
    <source>
        <dbReference type="ARBA" id="ARBA00023163"/>
    </source>
</evidence>
<dbReference type="SUPFAM" id="SSF46785">
    <property type="entry name" value="Winged helix' DNA-binding domain"/>
    <property type="match status" value="1"/>
</dbReference>
<gene>
    <name evidence="6" type="ORF">H0486_00925</name>
</gene>
<dbReference type="PANTHER" id="PTHR30126">
    <property type="entry name" value="HTH-TYPE TRANSCRIPTIONAL REGULATOR"/>
    <property type="match status" value="1"/>
</dbReference>
<sequence length="294" mass="33188">MDLKQLNTFLTLSKIKNYTMTAETLGYAQSSITAQIQQLEKELGTKLFECIGKKVMLTAHGNALIPYATKILSLSANMKDSLSNSDRMCGSITIGASESLCIYRLPSIIKAYKEKHPNVDIFLKLLKCNEFVPFLSDNSIDIAFSIGDRIDNEAITSVLELSEPIMILASPEHHLSSKKKLSLHDFDKEAFILTEHGCSYRGAFEKDIMNTNIDIKIVLETDSIQAIKQTSMINLGICVLPEISVTEEIQRKMLIPLAYDNQYQIVSQIFYHKNKWISPLLEDFIQEASSQWTH</sequence>
<keyword evidence="2" id="KW-0805">Transcription regulation</keyword>
<dbReference type="InterPro" id="IPR036388">
    <property type="entry name" value="WH-like_DNA-bd_sf"/>
</dbReference>
<dbReference type="SUPFAM" id="SSF53850">
    <property type="entry name" value="Periplasmic binding protein-like II"/>
    <property type="match status" value="1"/>
</dbReference>
<dbReference type="PANTHER" id="PTHR30126:SF100">
    <property type="entry name" value="LYSR-FAMILY TRANSCRIPTIONAL REGULATOR"/>
    <property type="match status" value="1"/>
</dbReference>
<keyword evidence="4" id="KW-0804">Transcription</keyword>
<evidence type="ECO:0000259" key="5">
    <source>
        <dbReference type="PROSITE" id="PS50931"/>
    </source>
</evidence>
<keyword evidence="7" id="KW-1185">Reference proteome</keyword>
<comment type="caution">
    <text evidence="6">The sequence shown here is derived from an EMBL/GenBank/DDBJ whole genome shotgun (WGS) entry which is preliminary data.</text>
</comment>
<evidence type="ECO:0000313" key="7">
    <source>
        <dbReference type="Proteomes" id="UP000574276"/>
    </source>
</evidence>
<dbReference type="GO" id="GO:0003700">
    <property type="term" value="F:DNA-binding transcription factor activity"/>
    <property type="evidence" value="ECO:0007669"/>
    <property type="project" value="InterPro"/>
</dbReference>
<dbReference type="InterPro" id="IPR036390">
    <property type="entry name" value="WH_DNA-bd_sf"/>
</dbReference>
<dbReference type="Gene3D" id="1.10.10.10">
    <property type="entry name" value="Winged helix-like DNA-binding domain superfamily/Winged helix DNA-binding domain"/>
    <property type="match status" value="1"/>
</dbReference>
<evidence type="ECO:0000313" key="6">
    <source>
        <dbReference type="EMBL" id="MBB2181455.1"/>
    </source>
</evidence>
<dbReference type="CDD" id="cd05466">
    <property type="entry name" value="PBP2_LTTR_substrate"/>
    <property type="match status" value="1"/>
</dbReference>
<organism evidence="6 7">
    <name type="scientific">Variimorphobacter saccharofermentans</name>
    <dbReference type="NCBI Taxonomy" id="2755051"/>
    <lineage>
        <taxon>Bacteria</taxon>
        <taxon>Bacillati</taxon>
        <taxon>Bacillota</taxon>
        <taxon>Clostridia</taxon>
        <taxon>Lachnospirales</taxon>
        <taxon>Lachnospiraceae</taxon>
        <taxon>Variimorphobacter</taxon>
    </lineage>
</organism>
<dbReference type="RefSeq" id="WP_228351235.1">
    <property type="nucleotide sequence ID" value="NZ_JACEGA010000001.1"/>
</dbReference>
<name>A0A839JUU8_9FIRM</name>
<dbReference type="Proteomes" id="UP000574276">
    <property type="component" value="Unassembled WGS sequence"/>
</dbReference>
<dbReference type="Pfam" id="PF00126">
    <property type="entry name" value="HTH_1"/>
    <property type="match status" value="1"/>
</dbReference>